<dbReference type="STRING" id="318479.A0A0N4UFW4"/>
<sequence>MIGITKMAMRKMVDRKLLHEEELRTLLVEVENIVNLRPLTYVTDEPCEIIRPIDLICSGMQGIRNHLLLNKDEDEDYGRSESYS</sequence>
<accession>A0A0N4UFW4</accession>
<evidence type="ECO:0000313" key="4">
    <source>
        <dbReference type="WBParaSite" id="DME_0000635301-mRNA-1"/>
    </source>
</evidence>
<dbReference type="WBParaSite" id="DME_0000635301-mRNA-1">
    <property type="protein sequence ID" value="DME_0000635301-mRNA-1"/>
    <property type="gene ID" value="DME_0000635301"/>
</dbReference>
<organism evidence="2 4">
    <name type="scientific">Dracunculus medinensis</name>
    <name type="common">Guinea worm</name>
    <dbReference type="NCBI Taxonomy" id="318479"/>
    <lineage>
        <taxon>Eukaryota</taxon>
        <taxon>Metazoa</taxon>
        <taxon>Ecdysozoa</taxon>
        <taxon>Nematoda</taxon>
        <taxon>Chromadorea</taxon>
        <taxon>Rhabditida</taxon>
        <taxon>Spirurina</taxon>
        <taxon>Dracunculoidea</taxon>
        <taxon>Dracunculidae</taxon>
        <taxon>Dracunculus</taxon>
    </lineage>
</organism>
<evidence type="ECO:0000313" key="1">
    <source>
        <dbReference type="EMBL" id="VDN59491.1"/>
    </source>
</evidence>
<evidence type="ECO:0000313" key="3">
    <source>
        <dbReference type="Proteomes" id="UP000274756"/>
    </source>
</evidence>
<dbReference type="AlphaFoldDB" id="A0A0N4UFW4"/>
<evidence type="ECO:0000313" key="2">
    <source>
        <dbReference type="Proteomes" id="UP000038040"/>
    </source>
</evidence>
<keyword evidence="3" id="KW-1185">Reference proteome</keyword>
<dbReference type="Proteomes" id="UP000038040">
    <property type="component" value="Unplaced"/>
</dbReference>
<protein>
    <submittedName>
        <fullName evidence="4">Cytochrome P450</fullName>
    </submittedName>
</protein>
<reference evidence="1 3" key="2">
    <citation type="submission" date="2018-11" db="EMBL/GenBank/DDBJ databases">
        <authorList>
            <consortium name="Pathogen Informatics"/>
        </authorList>
    </citation>
    <scope>NUCLEOTIDE SEQUENCE [LARGE SCALE GENOMIC DNA]</scope>
</reference>
<name>A0A0N4UFW4_DRAME</name>
<gene>
    <name evidence="1" type="ORF">DME_LOCUS9464</name>
</gene>
<proteinExistence type="predicted"/>
<reference evidence="4" key="1">
    <citation type="submission" date="2017-02" db="UniProtKB">
        <authorList>
            <consortium name="WormBaseParasite"/>
        </authorList>
    </citation>
    <scope>IDENTIFICATION</scope>
</reference>
<dbReference type="EMBL" id="UYYG01001183">
    <property type="protein sequence ID" value="VDN59491.1"/>
    <property type="molecule type" value="Genomic_DNA"/>
</dbReference>
<dbReference type="Proteomes" id="UP000274756">
    <property type="component" value="Unassembled WGS sequence"/>
</dbReference>